<evidence type="ECO:0000259" key="1">
    <source>
        <dbReference type="Pfam" id="PF13203"/>
    </source>
</evidence>
<feature type="domain" description="Putative metallopeptidase" evidence="1">
    <location>
        <begin position="8"/>
        <end position="103"/>
    </location>
</feature>
<proteinExistence type="predicted"/>
<gene>
    <name evidence="2" type="ORF">METZ01_LOCUS430465</name>
</gene>
<reference evidence="2" key="1">
    <citation type="submission" date="2018-05" db="EMBL/GenBank/DDBJ databases">
        <authorList>
            <person name="Lanie J.A."/>
            <person name="Ng W.-L."/>
            <person name="Kazmierczak K.M."/>
            <person name="Andrzejewski T.M."/>
            <person name="Davidsen T.M."/>
            <person name="Wayne K.J."/>
            <person name="Tettelin H."/>
            <person name="Glass J.I."/>
            <person name="Rusch D."/>
            <person name="Podicherti R."/>
            <person name="Tsui H.-C.T."/>
            <person name="Winkler M.E."/>
        </authorList>
    </citation>
    <scope>NUCLEOTIDE SEQUENCE</scope>
</reference>
<dbReference type="PANTHER" id="PTHR38730">
    <property type="entry name" value="SLL7028 PROTEIN"/>
    <property type="match status" value="1"/>
</dbReference>
<protein>
    <recommendedName>
        <fullName evidence="1">Putative metallopeptidase domain-containing protein</fullName>
    </recommendedName>
</protein>
<evidence type="ECO:0000313" key="2">
    <source>
        <dbReference type="EMBL" id="SVD77611.1"/>
    </source>
</evidence>
<dbReference type="InterPro" id="IPR025154">
    <property type="entry name" value="Put_metallopeptidase_dom"/>
</dbReference>
<sequence>MNFEDIITKSILQIRKECSFFGALMLFAKIILSKEIATAATDGRTIFINDKFLSALKSSEQNALLLHEVLHMALLHCIRIGSRDPMIWNIAADIVVNNLITLNTPFQLPK</sequence>
<dbReference type="PANTHER" id="PTHR38730:SF1">
    <property type="entry name" value="SLL7028 PROTEIN"/>
    <property type="match status" value="1"/>
</dbReference>
<dbReference type="EMBL" id="UINC01172505">
    <property type="protein sequence ID" value="SVD77611.1"/>
    <property type="molecule type" value="Genomic_DNA"/>
</dbReference>
<accession>A0A382Y4A4</accession>
<dbReference type="AlphaFoldDB" id="A0A382Y4A4"/>
<dbReference type="Pfam" id="PF13203">
    <property type="entry name" value="DUF2201_N"/>
    <property type="match status" value="1"/>
</dbReference>
<feature type="non-terminal residue" evidence="2">
    <location>
        <position position="110"/>
    </location>
</feature>
<organism evidence="2">
    <name type="scientific">marine metagenome</name>
    <dbReference type="NCBI Taxonomy" id="408172"/>
    <lineage>
        <taxon>unclassified sequences</taxon>
        <taxon>metagenomes</taxon>
        <taxon>ecological metagenomes</taxon>
    </lineage>
</organism>
<name>A0A382Y4A4_9ZZZZ</name>